<evidence type="ECO:0000313" key="2">
    <source>
        <dbReference type="EMBL" id="KAA0968198.1"/>
    </source>
</evidence>
<organism evidence="2 3">
    <name type="scientific">Aureimonas fodinaquatilis</name>
    <dbReference type="NCBI Taxonomy" id="2565783"/>
    <lineage>
        <taxon>Bacteria</taxon>
        <taxon>Pseudomonadati</taxon>
        <taxon>Pseudomonadota</taxon>
        <taxon>Alphaproteobacteria</taxon>
        <taxon>Hyphomicrobiales</taxon>
        <taxon>Aurantimonadaceae</taxon>
        <taxon>Aureimonas</taxon>
    </lineage>
</organism>
<gene>
    <name evidence="2" type="ORF">FPY71_17900</name>
</gene>
<dbReference type="OrthoDB" id="9777694at2"/>
<evidence type="ECO:0000313" key="3">
    <source>
        <dbReference type="Proteomes" id="UP000324738"/>
    </source>
</evidence>
<feature type="coiled-coil region" evidence="1">
    <location>
        <begin position="302"/>
        <end position="337"/>
    </location>
</feature>
<dbReference type="EMBL" id="VTWH01000006">
    <property type="protein sequence ID" value="KAA0968198.1"/>
    <property type="molecule type" value="Genomic_DNA"/>
</dbReference>
<keyword evidence="3" id="KW-1185">Reference proteome</keyword>
<protein>
    <submittedName>
        <fullName evidence="2">Uncharacterized protein</fullName>
    </submittedName>
</protein>
<proteinExistence type="predicted"/>
<sequence length="427" mass="49366">MQVTRLELYKWVCERPLSKVAPELGISGTALAAICKRYQVPYPGSGYWTRKSLGLPAELPSLPEASDETIDIVPPAVKPRKKRTMEERAARKPKLVAKTRRPVRHPLLFGAEEHLRKTREVKNSEFLRPYKRILPDLISSEAALLRALSIANALYLALDEQGYRVHIAPAADNLLRIHVGEQEVERKDRRYGRYHSGSIWAPDRPTVFYIDMVPVALAITEMTERVTMRYFNGDYHREDSKLIRSAKSWQLTHSWTTEQDMPCGRFRIVAYSPKKGVKWSRNWQETEQQSLERLIPEIVEMLGASKADLQRLMKAEEAAEEQRKKEQKERWERYEREEDARKTAQALADSRQQLAEIIEKWGKAITVELFFADATERLNSADDDRRKRLEGRLALARSVMGSVDPLEFIENWVAPEERHRSKFSSGS</sequence>
<dbReference type="RefSeq" id="WP_149301715.1">
    <property type="nucleotide sequence ID" value="NZ_VTWH01000006.1"/>
</dbReference>
<name>A0A5B0DP43_9HYPH</name>
<comment type="caution">
    <text evidence="2">The sequence shown here is derived from an EMBL/GenBank/DDBJ whole genome shotgun (WGS) entry which is preliminary data.</text>
</comment>
<accession>A0A5B0DP43</accession>
<evidence type="ECO:0000256" key="1">
    <source>
        <dbReference type="SAM" id="Coils"/>
    </source>
</evidence>
<dbReference type="Proteomes" id="UP000324738">
    <property type="component" value="Unassembled WGS sequence"/>
</dbReference>
<dbReference type="AlphaFoldDB" id="A0A5B0DP43"/>
<reference evidence="2 3" key="1">
    <citation type="submission" date="2019-08" db="EMBL/GenBank/DDBJ databases">
        <title>Aureimonas fodiniaquatilis sp. nov., isolated from a coal mine wastewater.</title>
        <authorList>
            <person name="Kim W."/>
        </authorList>
    </citation>
    <scope>NUCLEOTIDE SEQUENCE [LARGE SCALE GENOMIC DNA]</scope>
    <source>
        <strain evidence="2 3">CAU 1482</strain>
    </source>
</reference>
<keyword evidence="1" id="KW-0175">Coiled coil</keyword>